<dbReference type="AlphaFoldDB" id="A0A0R3U4P3"/>
<name>A0A0R3U4P3_MESCO</name>
<accession>A0A0R3U4P3</accession>
<dbReference type="Proteomes" id="UP000267029">
    <property type="component" value="Unassembled WGS sequence"/>
</dbReference>
<gene>
    <name evidence="1" type="ORF">MCOS_LOCUS1628</name>
</gene>
<sequence>MSNMMFLFLYSWQLPPRFSFASLQLDERVSPVAIVKGEPPTPPEIVFLKIPGHVTDATALVSDWSLQNKFTDLHLPLSSQFQQ</sequence>
<dbReference type="EMBL" id="UXSR01000215">
    <property type="protein sequence ID" value="VDD75625.1"/>
    <property type="molecule type" value="Genomic_DNA"/>
</dbReference>
<proteinExistence type="predicted"/>
<organism evidence="1 2">
    <name type="scientific">Mesocestoides corti</name>
    <name type="common">Flatworm</name>
    <dbReference type="NCBI Taxonomy" id="53468"/>
    <lineage>
        <taxon>Eukaryota</taxon>
        <taxon>Metazoa</taxon>
        <taxon>Spiralia</taxon>
        <taxon>Lophotrochozoa</taxon>
        <taxon>Platyhelminthes</taxon>
        <taxon>Cestoda</taxon>
        <taxon>Eucestoda</taxon>
        <taxon>Cyclophyllidea</taxon>
        <taxon>Mesocestoididae</taxon>
        <taxon>Mesocestoides</taxon>
    </lineage>
</organism>
<evidence type="ECO:0000313" key="1">
    <source>
        <dbReference type="EMBL" id="VDD75625.1"/>
    </source>
</evidence>
<keyword evidence="2" id="KW-1185">Reference proteome</keyword>
<reference evidence="1 2" key="1">
    <citation type="submission" date="2018-10" db="EMBL/GenBank/DDBJ databases">
        <authorList>
            <consortium name="Pathogen Informatics"/>
        </authorList>
    </citation>
    <scope>NUCLEOTIDE SEQUENCE [LARGE SCALE GENOMIC DNA]</scope>
</reference>
<protein>
    <submittedName>
        <fullName evidence="1">Uncharacterized protein</fullName>
    </submittedName>
</protein>
<evidence type="ECO:0000313" key="2">
    <source>
        <dbReference type="Proteomes" id="UP000267029"/>
    </source>
</evidence>